<evidence type="ECO:0000256" key="3">
    <source>
        <dbReference type="ARBA" id="ARBA00022475"/>
    </source>
</evidence>
<evidence type="ECO:0000313" key="11">
    <source>
        <dbReference type="EMBL" id="TCO12998.1"/>
    </source>
</evidence>
<dbReference type="GO" id="GO:0016780">
    <property type="term" value="F:phosphotransferase activity, for other substituted phosphate groups"/>
    <property type="evidence" value="ECO:0007669"/>
    <property type="project" value="TreeGrafter"/>
</dbReference>
<accession>A0A4V2RXB3</accession>
<dbReference type="GO" id="GO:0000271">
    <property type="term" value="P:polysaccharide biosynthetic process"/>
    <property type="evidence" value="ECO:0007669"/>
    <property type="project" value="UniProtKB-KW"/>
</dbReference>
<evidence type="ECO:0000259" key="10">
    <source>
        <dbReference type="Pfam" id="PF02397"/>
    </source>
</evidence>
<keyword evidence="8" id="KW-0270">Exopolysaccharide synthesis</keyword>
<gene>
    <name evidence="11" type="ORF">EV666_10724</name>
</gene>
<keyword evidence="12" id="KW-1185">Reference proteome</keyword>
<dbReference type="RefSeq" id="WP_245514328.1">
    <property type="nucleotide sequence ID" value="NZ_JBHUNN010000001.1"/>
</dbReference>
<evidence type="ECO:0000256" key="5">
    <source>
        <dbReference type="ARBA" id="ARBA00022692"/>
    </source>
</evidence>
<keyword evidence="7 9" id="KW-0472">Membrane</keyword>
<feature type="domain" description="Bacterial sugar transferase" evidence="10">
    <location>
        <begin position="31"/>
        <end position="222"/>
    </location>
</feature>
<evidence type="ECO:0000256" key="2">
    <source>
        <dbReference type="ARBA" id="ARBA00006464"/>
    </source>
</evidence>
<evidence type="ECO:0000256" key="7">
    <source>
        <dbReference type="ARBA" id="ARBA00023136"/>
    </source>
</evidence>
<evidence type="ECO:0000313" key="12">
    <source>
        <dbReference type="Proteomes" id="UP000294881"/>
    </source>
</evidence>
<keyword evidence="4" id="KW-0808">Transferase</keyword>
<feature type="transmembrane region" description="Helical" evidence="9">
    <location>
        <begin position="36"/>
        <end position="61"/>
    </location>
</feature>
<proteinExistence type="inferred from homology"/>
<keyword evidence="5 9" id="KW-0812">Transmembrane</keyword>
<dbReference type="InterPro" id="IPR003362">
    <property type="entry name" value="Bact_transf"/>
</dbReference>
<dbReference type="PANTHER" id="PTHR30576">
    <property type="entry name" value="COLANIC BIOSYNTHESIS UDP-GLUCOSE LIPID CARRIER TRANSFERASE"/>
    <property type="match status" value="1"/>
</dbReference>
<name>A0A4V2RXB3_9HYPH</name>
<dbReference type="EMBL" id="SLWL01000007">
    <property type="protein sequence ID" value="TCO12998.1"/>
    <property type="molecule type" value="Genomic_DNA"/>
</dbReference>
<protein>
    <submittedName>
        <fullName evidence="11">Exopolysaccharide production protein ExoY</fullName>
    </submittedName>
</protein>
<evidence type="ECO:0000256" key="4">
    <source>
        <dbReference type="ARBA" id="ARBA00022679"/>
    </source>
</evidence>
<dbReference type="Pfam" id="PF02397">
    <property type="entry name" value="Bac_transf"/>
    <property type="match status" value="1"/>
</dbReference>
<sequence length="228" mass="25274">MLNDPTTTRAGASYTGSRVIDSKPAIGGAWKRLLDITVAVIALIVLAPLMLLTAMAIAMTMGRPILFAQRRVGHGGAPFLCYKFRTMSRDAERRLSEYLRDNPAAAAEWRENRKLRHDPRVTFVGQTLRVTSLDELPQLFNVLGGDMSCVGPRPVVPDELALYGRHIDDYLAARPGMTGPWQVSGRNTLTYADRVALDSHYVRNWSLWTDVSILARTIPAVARPNQTS</sequence>
<comment type="caution">
    <text evidence="11">The sequence shown here is derived from an EMBL/GenBank/DDBJ whole genome shotgun (WGS) entry which is preliminary data.</text>
</comment>
<evidence type="ECO:0000256" key="9">
    <source>
        <dbReference type="SAM" id="Phobius"/>
    </source>
</evidence>
<dbReference type="GO" id="GO:0005886">
    <property type="term" value="C:plasma membrane"/>
    <property type="evidence" value="ECO:0007669"/>
    <property type="project" value="UniProtKB-SubCell"/>
</dbReference>
<evidence type="ECO:0000256" key="6">
    <source>
        <dbReference type="ARBA" id="ARBA00022989"/>
    </source>
</evidence>
<comment type="similarity">
    <text evidence="2">Belongs to the bacterial sugar transferase family.</text>
</comment>
<keyword evidence="3" id="KW-1003">Cell membrane</keyword>
<keyword evidence="6 9" id="KW-1133">Transmembrane helix</keyword>
<evidence type="ECO:0000256" key="8">
    <source>
        <dbReference type="ARBA" id="ARBA00023169"/>
    </source>
</evidence>
<dbReference type="PANTHER" id="PTHR30576:SF4">
    <property type="entry name" value="UNDECAPRENYL-PHOSPHATE GALACTOSE PHOSPHOTRANSFERASE"/>
    <property type="match status" value="1"/>
</dbReference>
<reference evidence="11 12" key="1">
    <citation type="submission" date="2019-03" db="EMBL/GenBank/DDBJ databases">
        <title>Genomic Encyclopedia of Type Strains, Phase IV (KMG-IV): sequencing the most valuable type-strain genomes for metagenomic binning, comparative biology and taxonomic classification.</title>
        <authorList>
            <person name="Goeker M."/>
        </authorList>
    </citation>
    <scope>NUCLEOTIDE SEQUENCE [LARGE SCALE GENOMIC DNA]</scope>
    <source>
        <strain evidence="11 12">DSM 22958</strain>
    </source>
</reference>
<dbReference type="Proteomes" id="UP000294881">
    <property type="component" value="Unassembled WGS sequence"/>
</dbReference>
<comment type="subcellular location">
    <subcellularLocation>
        <location evidence="1">Cell membrane</location>
    </subcellularLocation>
</comment>
<dbReference type="AlphaFoldDB" id="A0A4V2RXB3"/>
<organism evidence="11 12">
    <name type="scientific">Camelimonas lactis</name>
    <dbReference type="NCBI Taxonomy" id="659006"/>
    <lineage>
        <taxon>Bacteria</taxon>
        <taxon>Pseudomonadati</taxon>
        <taxon>Pseudomonadota</taxon>
        <taxon>Alphaproteobacteria</taxon>
        <taxon>Hyphomicrobiales</taxon>
        <taxon>Chelatococcaceae</taxon>
        <taxon>Camelimonas</taxon>
    </lineage>
</organism>
<evidence type="ECO:0000256" key="1">
    <source>
        <dbReference type="ARBA" id="ARBA00004236"/>
    </source>
</evidence>